<dbReference type="AlphaFoldDB" id="A0A379VKL8"/>
<proteinExistence type="predicted"/>
<dbReference type="PANTHER" id="PTHR44051">
    <property type="entry name" value="GLUTATHIONE S-TRANSFERASE-RELATED"/>
    <property type="match status" value="1"/>
</dbReference>
<evidence type="ECO:0000259" key="1">
    <source>
        <dbReference type="PROSITE" id="PS50405"/>
    </source>
</evidence>
<dbReference type="InterPro" id="IPR010987">
    <property type="entry name" value="Glutathione-S-Trfase_C-like"/>
</dbReference>
<sequence>MAVSVHFYHYAPVKIEYAINRFTMEAKRLLDVLDKQLAHHPYVAGEEYTIADMAIWPWFATWCWGMSMMQRSFWMPEVIKTYNAGRNR</sequence>
<reference evidence="2 3" key="1">
    <citation type="submission" date="2018-06" db="EMBL/GenBank/DDBJ databases">
        <authorList>
            <consortium name="Pathogen Informatics"/>
            <person name="Doyle S."/>
        </authorList>
    </citation>
    <scope>NUCLEOTIDE SEQUENCE [LARGE SCALE GENOMIC DNA]</scope>
    <source>
        <strain evidence="2 3">NCTC8256</strain>
    </source>
</reference>
<evidence type="ECO:0000313" key="3">
    <source>
        <dbReference type="Proteomes" id="UP000254346"/>
    </source>
</evidence>
<dbReference type="EMBL" id="UGXR01000001">
    <property type="protein sequence ID" value="SUH07095.1"/>
    <property type="molecule type" value="Genomic_DNA"/>
</dbReference>
<dbReference type="GO" id="GO:0016740">
    <property type="term" value="F:transferase activity"/>
    <property type="evidence" value="ECO:0007669"/>
    <property type="project" value="UniProtKB-KW"/>
</dbReference>
<name>A0A379VKL8_SALET</name>
<dbReference type="Proteomes" id="UP000254346">
    <property type="component" value="Unassembled WGS sequence"/>
</dbReference>
<dbReference type="InterPro" id="IPR036282">
    <property type="entry name" value="Glutathione-S-Trfase_C_sf"/>
</dbReference>
<dbReference type="Pfam" id="PF13410">
    <property type="entry name" value="GST_C_2"/>
    <property type="match status" value="1"/>
</dbReference>
<dbReference type="PANTHER" id="PTHR44051:SF22">
    <property type="entry name" value="DISULFIDE-BOND OXIDOREDUCTASE YGHU"/>
    <property type="match status" value="1"/>
</dbReference>
<protein>
    <submittedName>
        <fullName evidence="2">S-transferase</fullName>
    </submittedName>
</protein>
<accession>A0A379VKL8</accession>
<feature type="domain" description="GST C-terminal" evidence="1">
    <location>
        <begin position="1"/>
        <end position="88"/>
    </location>
</feature>
<dbReference type="Gene3D" id="1.20.1050.10">
    <property type="match status" value="1"/>
</dbReference>
<gene>
    <name evidence="2" type="primary">yghU_1</name>
    <name evidence="2" type="ORF">NCTC8256_00972</name>
</gene>
<evidence type="ECO:0000313" key="2">
    <source>
        <dbReference type="EMBL" id="SUH07095.1"/>
    </source>
</evidence>
<dbReference type="SUPFAM" id="SSF47616">
    <property type="entry name" value="GST C-terminal domain-like"/>
    <property type="match status" value="1"/>
</dbReference>
<keyword evidence="2" id="KW-0808">Transferase</keyword>
<dbReference type="PROSITE" id="PS50405">
    <property type="entry name" value="GST_CTER"/>
    <property type="match status" value="1"/>
</dbReference>
<organism evidence="2 3">
    <name type="scientific">Salmonella enterica I</name>
    <dbReference type="NCBI Taxonomy" id="59201"/>
    <lineage>
        <taxon>Bacteria</taxon>
        <taxon>Pseudomonadati</taxon>
        <taxon>Pseudomonadota</taxon>
        <taxon>Gammaproteobacteria</taxon>
        <taxon>Enterobacterales</taxon>
        <taxon>Enterobacteriaceae</taxon>
        <taxon>Salmonella</taxon>
    </lineage>
</organism>